<dbReference type="Proteomes" id="UP001189624">
    <property type="component" value="Chromosome 6"/>
</dbReference>
<feature type="compositionally biased region" description="Basic and acidic residues" evidence="1">
    <location>
        <begin position="112"/>
        <end position="129"/>
    </location>
</feature>
<accession>A0AA86SRK0</accession>
<dbReference type="EMBL" id="OY731403">
    <property type="protein sequence ID" value="CAJ1962242.1"/>
    <property type="molecule type" value="Genomic_DNA"/>
</dbReference>
<proteinExistence type="predicted"/>
<protein>
    <submittedName>
        <fullName evidence="2">Uncharacterized protein</fullName>
    </submittedName>
</protein>
<feature type="compositionally biased region" description="Basic and acidic residues" evidence="1">
    <location>
        <begin position="84"/>
        <end position="97"/>
    </location>
</feature>
<name>A0AA86SRK0_9FABA</name>
<gene>
    <name evidence="2" type="ORF">AYBTSS11_LOCUS19145</name>
</gene>
<feature type="region of interest" description="Disordered" evidence="1">
    <location>
        <begin position="84"/>
        <end position="167"/>
    </location>
</feature>
<dbReference type="Gramene" id="rna-AYBTSS11_LOCUS19145">
    <property type="protein sequence ID" value="CAJ1962242.1"/>
    <property type="gene ID" value="gene-AYBTSS11_LOCUS19145"/>
</dbReference>
<evidence type="ECO:0000313" key="2">
    <source>
        <dbReference type="EMBL" id="CAJ1962242.1"/>
    </source>
</evidence>
<dbReference type="AlphaFoldDB" id="A0AA86SRK0"/>
<sequence length="167" mass="18020">MGCGKSKHDVASGNTVTVLQLKKSSVSYLGNGAETKDTNYNNVDSVNSEVQVDQGESVKEFGVGGKNDEVINDVKCEGYEKINVQEEKEAEGGEGKTQKTIAAEGQSQSEKSSNDKDDSLKNNEQKINEIDDNVDALDERMPTENEEDTNVASTEGAHVFTSKAPIE</sequence>
<organism evidence="2 3">
    <name type="scientific">Sphenostylis stenocarpa</name>
    <dbReference type="NCBI Taxonomy" id="92480"/>
    <lineage>
        <taxon>Eukaryota</taxon>
        <taxon>Viridiplantae</taxon>
        <taxon>Streptophyta</taxon>
        <taxon>Embryophyta</taxon>
        <taxon>Tracheophyta</taxon>
        <taxon>Spermatophyta</taxon>
        <taxon>Magnoliopsida</taxon>
        <taxon>eudicotyledons</taxon>
        <taxon>Gunneridae</taxon>
        <taxon>Pentapetalae</taxon>
        <taxon>rosids</taxon>
        <taxon>fabids</taxon>
        <taxon>Fabales</taxon>
        <taxon>Fabaceae</taxon>
        <taxon>Papilionoideae</taxon>
        <taxon>50 kb inversion clade</taxon>
        <taxon>NPAAA clade</taxon>
        <taxon>indigoferoid/millettioid clade</taxon>
        <taxon>Phaseoleae</taxon>
        <taxon>Sphenostylis</taxon>
    </lineage>
</organism>
<evidence type="ECO:0000313" key="3">
    <source>
        <dbReference type="Proteomes" id="UP001189624"/>
    </source>
</evidence>
<reference evidence="2" key="1">
    <citation type="submission" date="2023-10" db="EMBL/GenBank/DDBJ databases">
        <authorList>
            <person name="Domelevo Entfellner J.-B."/>
        </authorList>
    </citation>
    <scope>NUCLEOTIDE SEQUENCE</scope>
</reference>
<keyword evidence="3" id="KW-1185">Reference proteome</keyword>
<evidence type="ECO:0000256" key="1">
    <source>
        <dbReference type="SAM" id="MobiDB-lite"/>
    </source>
</evidence>